<organism evidence="1 2">
    <name type="scientific">Dactylosporangium darangshiense</name>
    <dbReference type="NCBI Taxonomy" id="579108"/>
    <lineage>
        <taxon>Bacteria</taxon>
        <taxon>Bacillati</taxon>
        <taxon>Actinomycetota</taxon>
        <taxon>Actinomycetes</taxon>
        <taxon>Micromonosporales</taxon>
        <taxon>Micromonosporaceae</taxon>
        <taxon>Dactylosporangium</taxon>
    </lineage>
</organism>
<accession>A0ABP8DV52</accession>
<proteinExistence type="predicted"/>
<dbReference type="EMBL" id="BAABAT010000083">
    <property type="protein sequence ID" value="GAA4263881.1"/>
    <property type="molecule type" value="Genomic_DNA"/>
</dbReference>
<name>A0ABP8DV52_9ACTN</name>
<protein>
    <submittedName>
        <fullName evidence="1">Uncharacterized protein</fullName>
    </submittedName>
</protein>
<comment type="caution">
    <text evidence="1">The sequence shown here is derived from an EMBL/GenBank/DDBJ whole genome shotgun (WGS) entry which is preliminary data.</text>
</comment>
<keyword evidence="2" id="KW-1185">Reference proteome</keyword>
<gene>
    <name evidence="1" type="ORF">GCM10022255_112440</name>
</gene>
<evidence type="ECO:0000313" key="1">
    <source>
        <dbReference type="EMBL" id="GAA4263881.1"/>
    </source>
</evidence>
<reference evidence="2" key="1">
    <citation type="journal article" date="2019" name="Int. J. Syst. Evol. Microbiol.">
        <title>The Global Catalogue of Microorganisms (GCM) 10K type strain sequencing project: providing services to taxonomists for standard genome sequencing and annotation.</title>
        <authorList>
            <consortium name="The Broad Institute Genomics Platform"/>
            <consortium name="The Broad Institute Genome Sequencing Center for Infectious Disease"/>
            <person name="Wu L."/>
            <person name="Ma J."/>
        </authorList>
    </citation>
    <scope>NUCLEOTIDE SEQUENCE [LARGE SCALE GENOMIC DNA]</scope>
    <source>
        <strain evidence="2">JCM 17441</strain>
    </source>
</reference>
<dbReference type="Proteomes" id="UP001500620">
    <property type="component" value="Unassembled WGS sequence"/>
</dbReference>
<sequence length="128" mass="13060">MVPYLSAAAGAYGAAVVQRVGDGASDATADAALGLGRRLARRLFGSSRSEQVRAAVVEVAERPGDEVLADLLRAQVRAALAEDPALAAEVAAMLTTATGRKFTVTVSGSQGIQVGDGNTQTNTFGMPR</sequence>
<evidence type="ECO:0000313" key="2">
    <source>
        <dbReference type="Proteomes" id="UP001500620"/>
    </source>
</evidence>